<proteinExistence type="predicted"/>
<accession>A0A8S5S6W5</accession>
<protein>
    <submittedName>
        <fullName evidence="1">Head Tail Connector Protein</fullName>
    </submittedName>
</protein>
<sequence>MIDVSETLLKQFKDKLHILHDDEDDNLKRLLSFSYSVLCEKCGFFDIENNEQGKSLVFERARYEYNDKLEYFDINFLGEISSLLIRLEKERRTETSED</sequence>
<reference evidence="1" key="1">
    <citation type="journal article" date="2021" name="Proc. Natl. Acad. Sci. U.S.A.">
        <title>A Catalog of Tens of Thousands of Viruses from Human Metagenomes Reveals Hidden Associations with Chronic Diseases.</title>
        <authorList>
            <person name="Tisza M.J."/>
            <person name="Buck C.B."/>
        </authorList>
    </citation>
    <scope>NUCLEOTIDE SEQUENCE</scope>
    <source>
        <strain evidence="1">CtAFE3</strain>
    </source>
</reference>
<dbReference type="EMBL" id="BK032542">
    <property type="protein sequence ID" value="DAF46654.1"/>
    <property type="molecule type" value="Genomic_DNA"/>
</dbReference>
<organism evidence="1">
    <name type="scientific">Siphoviridae sp. ctAFE3</name>
    <dbReference type="NCBI Taxonomy" id="2827796"/>
    <lineage>
        <taxon>Viruses</taxon>
        <taxon>Duplodnaviria</taxon>
        <taxon>Heunggongvirae</taxon>
        <taxon>Uroviricota</taxon>
        <taxon>Caudoviricetes</taxon>
    </lineage>
</organism>
<evidence type="ECO:0000313" key="1">
    <source>
        <dbReference type="EMBL" id="DAF46654.1"/>
    </source>
</evidence>
<name>A0A8S5S6W5_9CAUD</name>